<accession>A0A2A9CPX0</accession>
<comment type="similarity">
    <text evidence="1">Belongs to the ABC transporter superfamily.</text>
</comment>
<evidence type="ECO:0000259" key="5">
    <source>
        <dbReference type="PROSITE" id="PS50893"/>
    </source>
</evidence>
<evidence type="ECO:0000256" key="3">
    <source>
        <dbReference type="ARBA" id="ARBA00022741"/>
    </source>
</evidence>
<dbReference type="AlphaFoldDB" id="A0A2A9CPX0"/>
<dbReference type="SUPFAM" id="SSF52540">
    <property type="entry name" value="P-loop containing nucleoside triphosphate hydrolases"/>
    <property type="match status" value="1"/>
</dbReference>
<comment type="caution">
    <text evidence="6">The sequence shown here is derived from an EMBL/GenBank/DDBJ whole genome shotgun (WGS) entry which is preliminary data.</text>
</comment>
<dbReference type="GO" id="GO:0005524">
    <property type="term" value="F:ATP binding"/>
    <property type="evidence" value="ECO:0007669"/>
    <property type="project" value="UniProtKB-KW"/>
</dbReference>
<evidence type="ECO:0000256" key="2">
    <source>
        <dbReference type="ARBA" id="ARBA00022448"/>
    </source>
</evidence>
<dbReference type="SMART" id="SM00382">
    <property type="entry name" value="AAA"/>
    <property type="match status" value="1"/>
</dbReference>
<dbReference type="PROSITE" id="PS50893">
    <property type="entry name" value="ABC_TRANSPORTER_2"/>
    <property type="match status" value="1"/>
</dbReference>
<evidence type="ECO:0000256" key="4">
    <source>
        <dbReference type="ARBA" id="ARBA00022840"/>
    </source>
</evidence>
<dbReference type="InterPro" id="IPR027417">
    <property type="entry name" value="P-loop_NTPase"/>
</dbReference>
<dbReference type="InterPro" id="IPR003593">
    <property type="entry name" value="AAA+_ATPase"/>
</dbReference>
<dbReference type="Gene3D" id="3.40.50.300">
    <property type="entry name" value="P-loop containing nucleotide triphosphate hydrolases"/>
    <property type="match status" value="1"/>
</dbReference>
<dbReference type="OrthoDB" id="9804819at2"/>
<keyword evidence="4 6" id="KW-0067">ATP-binding</keyword>
<gene>
    <name evidence="6" type="ORF">ATK74_0774</name>
</gene>
<name>A0A2A9CPX0_9ACTN</name>
<dbReference type="PROSITE" id="PS00211">
    <property type="entry name" value="ABC_TRANSPORTER_1"/>
    <property type="match status" value="1"/>
</dbReference>
<sequence length="234" mass="24721">MISLSHVTKRFGATLALDDVSFEARPGAVTGFLGPNGSGKSTSLRMLLGLVRPDAGEATIGAQTYSSLAEPGRVAGALLDAGNFHPGRTGLETLRMACLMIGCSRSRIDIVLAEVGLTTAEARRRVGTYSLGMRQRLGLAQALLGDPPVLILDEPANGLDPQGQRWLAELLRSRAARGGTVLLSSHLLSEVSRLAERVVVISAGRIAGTLDSWSSERDLEAAYFHLTSDSDRAA</sequence>
<protein>
    <submittedName>
        <fullName evidence="6">ABC-2 type transport system ATP-binding protein</fullName>
    </submittedName>
</protein>
<evidence type="ECO:0000256" key="1">
    <source>
        <dbReference type="ARBA" id="ARBA00005417"/>
    </source>
</evidence>
<keyword evidence="7" id="KW-1185">Reference proteome</keyword>
<dbReference type="PANTHER" id="PTHR43335">
    <property type="entry name" value="ABC TRANSPORTER, ATP-BINDING PROTEIN"/>
    <property type="match status" value="1"/>
</dbReference>
<organism evidence="6 7">
    <name type="scientific">Propionicimonas paludicola</name>
    <dbReference type="NCBI Taxonomy" id="185243"/>
    <lineage>
        <taxon>Bacteria</taxon>
        <taxon>Bacillati</taxon>
        <taxon>Actinomycetota</taxon>
        <taxon>Actinomycetes</taxon>
        <taxon>Propionibacteriales</taxon>
        <taxon>Nocardioidaceae</taxon>
        <taxon>Propionicimonas</taxon>
    </lineage>
</organism>
<reference evidence="6 7" key="1">
    <citation type="submission" date="2017-10" db="EMBL/GenBank/DDBJ databases">
        <title>Sequencing the genomes of 1000 actinobacteria strains.</title>
        <authorList>
            <person name="Klenk H.-P."/>
        </authorList>
    </citation>
    <scope>NUCLEOTIDE SEQUENCE [LARGE SCALE GENOMIC DNA]</scope>
    <source>
        <strain evidence="6 7">DSM 15597</strain>
    </source>
</reference>
<evidence type="ECO:0000313" key="6">
    <source>
        <dbReference type="EMBL" id="PFG16241.1"/>
    </source>
</evidence>
<proteinExistence type="inferred from homology"/>
<dbReference type="PANTHER" id="PTHR43335:SF4">
    <property type="entry name" value="ABC TRANSPORTER, ATP-BINDING PROTEIN"/>
    <property type="match status" value="1"/>
</dbReference>
<dbReference type="EMBL" id="PDJC01000001">
    <property type="protein sequence ID" value="PFG16241.1"/>
    <property type="molecule type" value="Genomic_DNA"/>
</dbReference>
<evidence type="ECO:0000313" key="7">
    <source>
        <dbReference type="Proteomes" id="UP000226079"/>
    </source>
</evidence>
<feature type="domain" description="ABC transporter" evidence="5">
    <location>
        <begin position="2"/>
        <end position="228"/>
    </location>
</feature>
<dbReference type="InterPro" id="IPR003439">
    <property type="entry name" value="ABC_transporter-like_ATP-bd"/>
</dbReference>
<keyword evidence="3" id="KW-0547">Nucleotide-binding</keyword>
<dbReference type="Proteomes" id="UP000226079">
    <property type="component" value="Unassembled WGS sequence"/>
</dbReference>
<dbReference type="Pfam" id="PF00005">
    <property type="entry name" value="ABC_tran"/>
    <property type="match status" value="1"/>
</dbReference>
<keyword evidence="2" id="KW-0813">Transport</keyword>
<dbReference type="GO" id="GO:0016887">
    <property type="term" value="F:ATP hydrolysis activity"/>
    <property type="evidence" value="ECO:0007669"/>
    <property type="project" value="InterPro"/>
</dbReference>
<dbReference type="InterPro" id="IPR017871">
    <property type="entry name" value="ABC_transporter-like_CS"/>
</dbReference>